<dbReference type="Proteomes" id="UP000294498">
    <property type="component" value="Unassembled WGS sequence"/>
</dbReference>
<dbReference type="Gene3D" id="2.40.40.10">
    <property type="entry name" value="RlpA-like domain"/>
    <property type="match status" value="1"/>
</dbReference>
<dbReference type="Gene3D" id="3.10.350.10">
    <property type="entry name" value="LysM domain"/>
    <property type="match status" value="1"/>
</dbReference>
<feature type="compositionally biased region" description="Low complexity" evidence="1">
    <location>
        <begin position="217"/>
        <end position="241"/>
    </location>
</feature>
<keyword evidence="4" id="KW-1185">Reference proteome</keyword>
<dbReference type="CDD" id="cd00118">
    <property type="entry name" value="LysM"/>
    <property type="match status" value="1"/>
</dbReference>
<evidence type="ECO:0000313" key="4">
    <source>
        <dbReference type="Proteomes" id="UP000294498"/>
    </source>
</evidence>
<dbReference type="InterPro" id="IPR036779">
    <property type="entry name" value="LysM_dom_sf"/>
</dbReference>
<proteinExistence type="predicted"/>
<feature type="compositionally biased region" description="Low complexity" evidence="1">
    <location>
        <begin position="179"/>
        <end position="194"/>
    </location>
</feature>
<dbReference type="SUPFAM" id="SSF54106">
    <property type="entry name" value="LysM domain"/>
    <property type="match status" value="1"/>
</dbReference>
<organism evidence="3 4">
    <name type="scientific">Dinghuibacter silviterrae</name>
    <dbReference type="NCBI Taxonomy" id="1539049"/>
    <lineage>
        <taxon>Bacteria</taxon>
        <taxon>Pseudomonadati</taxon>
        <taxon>Bacteroidota</taxon>
        <taxon>Chitinophagia</taxon>
        <taxon>Chitinophagales</taxon>
        <taxon>Chitinophagaceae</taxon>
        <taxon>Dinghuibacter</taxon>
    </lineage>
</organism>
<dbReference type="Pfam" id="PF01476">
    <property type="entry name" value="LysM"/>
    <property type="match status" value="1"/>
</dbReference>
<comment type="caution">
    <text evidence="3">The sequence shown here is derived from an EMBL/GenBank/DDBJ whole genome shotgun (WGS) entry which is preliminary data.</text>
</comment>
<dbReference type="AlphaFoldDB" id="A0A4R8DE30"/>
<gene>
    <name evidence="3" type="ORF">EDB95_3560</name>
</gene>
<sequence length="391" mass="40946">MLRSPEEELSKILPEVYKMDIIAPKFNLKIMLSMKQFRGVLVGVAVLCGTAVVRAQTGDLIVQRDAGGLYLNHQVAPKENFYSIGRLFNISPKVIAPFNGLALNGGLSIGQVIKIPLKEQNYTAVKKKDAPTEVLVPLYRLSAGQKVLAGFLKVNKGESPLAAGGPAVSKPAGVPEEAPAVAVAKPAPAKQEVPTGQEGTAPAKQDPAPMSTKPADDGAAQTTAPATTDPLAAPADQPVKPVVKKKKKPVAAPPVTAPAPETTAATAPVTPAPVTTPGSSHYNGEGAFHPDYLTQTDEGRKTRNENGLAGVFKSTSGWDNGKFYALMKGVERGTVVKVTNLSNNKVVFVKVLGDIADIKQNTGMLIVLSDAAVNQLGASTDRFTASLSYAK</sequence>
<evidence type="ECO:0000256" key="1">
    <source>
        <dbReference type="SAM" id="MobiDB-lite"/>
    </source>
</evidence>
<feature type="domain" description="LysM" evidence="2">
    <location>
        <begin position="71"/>
        <end position="115"/>
    </location>
</feature>
<dbReference type="InterPro" id="IPR036908">
    <property type="entry name" value="RlpA-like_sf"/>
</dbReference>
<feature type="region of interest" description="Disordered" evidence="1">
    <location>
        <begin position="179"/>
        <end position="273"/>
    </location>
</feature>
<feature type="compositionally biased region" description="Low complexity" evidence="1">
    <location>
        <begin position="258"/>
        <end position="273"/>
    </location>
</feature>
<dbReference type="EMBL" id="SODV01000002">
    <property type="protein sequence ID" value="TDW95749.1"/>
    <property type="molecule type" value="Genomic_DNA"/>
</dbReference>
<name>A0A4R8DE30_9BACT</name>
<dbReference type="PROSITE" id="PS51782">
    <property type="entry name" value="LYSM"/>
    <property type="match status" value="1"/>
</dbReference>
<accession>A0A4R8DE30</accession>
<dbReference type="InterPro" id="IPR018392">
    <property type="entry name" value="LysM"/>
</dbReference>
<evidence type="ECO:0000259" key="2">
    <source>
        <dbReference type="PROSITE" id="PS51782"/>
    </source>
</evidence>
<protein>
    <recommendedName>
        <fullName evidence="2">LysM domain-containing protein</fullName>
    </recommendedName>
</protein>
<reference evidence="3 4" key="1">
    <citation type="submission" date="2019-03" db="EMBL/GenBank/DDBJ databases">
        <title>Genomic Encyclopedia of Type Strains, Phase IV (KMG-IV): sequencing the most valuable type-strain genomes for metagenomic binning, comparative biology and taxonomic classification.</title>
        <authorList>
            <person name="Goeker M."/>
        </authorList>
    </citation>
    <scope>NUCLEOTIDE SEQUENCE [LARGE SCALE GENOMIC DNA]</scope>
    <source>
        <strain evidence="3 4">DSM 100059</strain>
    </source>
</reference>
<evidence type="ECO:0000313" key="3">
    <source>
        <dbReference type="EMBL" id="TDW95749.1"/>
    </source>
</evidence>